<evidence type="ECO:0000256" key="1">
    <source>
        <dbReference type="SAM" id="SignalP"/>
    </source>
</evidence>
<evidence type="ECO:0000313" key="2">
    <source>
        <dbReference type="EMBL" id="TLS66451.1"/>
    </source>
</evidence>
<feature type="chain" id="PRO_5024422340" evidence="1">
    <location>
        <begin position="27"/>
        <end position="133"/>
    </location>
</feature>
<dbReference type="AlphaFoldDB" id="A0A5R9GI72"/>
<accession>A0A5R9GI72</accession>
<evidence type="ECO:0000313" key="3">
    <source>
        <dbReference type="Proteomes" id="UP000306585"/>
    </source>
</evidence>
<dbReference type="PROSITE" id="PS51257">
    <property type="entry name" value="PROKAR_LIPOPROTEIN"/>
    <property type="match status" value="1"/>
</dbReference>
<organism evidence="2 3">
    <name type="scientific">Mariprofundus erugo</name>
    <dbReference type="NCBI Taxonomy" id="2528639"/>
    <lineage>
        <taxon>Bacteria</taxon>
        <taxon>Pseudomonadati</taxon>
        <taxon>Pseudomonadota</taxon>
        <taxon>Candidatius Mariprofundia</taxon>
        <taxon>Mariprofundales</taxon>
        <taxon>Mariprofundaceae</taxon>
        <taxon>Mariprofundus</taxon>
    </lineage>
</organism>
<reference evidence="2 3" key="1">
    <citation type="journal article" date="2019" name="Appl. Environ. Microbiol.">
        <title>Environmental Evidence and Genomic Insight of Iron-oxidizing Bacteria Preference Towards More Corrosion Resistant Stainless Steel at Higher Salinities.</title>
        <authorList>
            <person name="Garrison C.E."/>
            <person name="Price K.A."/>
            <person name="Field E.K."/>
        </authorList>
    </citation>
    <scope>NUCLEOTIDE SEQUENCE [LARGE SCALE GENOMIC DNA]</scope>
    <source>
        <strain evidence="2 3">P3</strain>
    </source>
</reference>
<keyword evidence="3" id="KW-1185">Reference proteome</keyword>
<sequence length="133" mass="15044">MLPSRVIKVYRALLAGLVLLLVSCSADETAWSPQPQPWEDLTIRVETRPVQPRLGMNEFLLIANHQQRGFINNLLVEVRTTESDWKQAMPDGALGVFRRALPVADLQHDQLFVRLTRDGRHGEMTFPLSVSGQ</sequence>
<dbReference type="Proteomes" id="UP000306585">
    <property type="component" value="Unassembled WGS sequence"/>
</dbReference>
<gene>
    <name evidence="2" type="ORF">FEF65_09765</name>
</gene>
<proteinExistence type="predicted"/>
<keyword evidence="1" id="KW-0732">Signal</keyword>
<comment type="caution">
    <text evidence="2">The sequence shown here is derived from an EMBL/GenBank/DDBJ whole genome shotgun (WGS) entry which is preliminary data.</text>
</comment>
<feature type="signal peptide" evidence="1">
    <location>
        <begin position="1"/>
        <end position="26"/>
    </location>
</feature>
<dbReference type="EMBL" id="VBRY01000009">
    <property type="protein sequence ID" value="TLS66451.1"/>
    <property type="molecule type" value="Genomic_DNA"/>
</dbReference>
<protein>
    <submittedName>
        <fullName evidence="2">Uncharacterized protein</fullName>
    </submittedName>
</protein>
<dbReference type="OrthoDB" id="9181589at2"/>
<name>A0A5R9GI72_9PROT</name>